<dbReference type="EMBL" id="JAENRR010000001">
    <property type="protein sequence ID" value="MBK3515882.1"/>
    <property type="molecule type" value="Genomic_DNA"/>
</dbReference>
<dbReference type="NCBIfam" id="TIGR01905">
    <property type="entry name" value="paired_CXXCH_1"/>
    <property type="match status" value="2"/>
</dbReference>
<accession>A0ABS1HDZ2</accession>
<dbReference type="Proteomes" id="UP000605676">
    <property type="component" value="Unassembled WGS sequence"/>
</dbReference>
<reference evidence="2 3" key="1">
    <citation type="submission" date="2021-01" db="EMBL/GenBank/DDBJ databases">
        <title>Carboxyliciviraga sp.nov., isolated from coastal sediments.</title>
        <authorList>
            <person name="Lu D."/>
            <person name="Zhang T."/>
        </authorList>
    </citation>
    <scope>NUCLEOTIDE SEQUENCE [LARGE SCALE GENOMIC DNA]</scope>
    <source>
        <strain evidence="2 3">N1Y132</strain>
    </source>
</reference>
<evidence type="ECO:0000313" key="2">
    <source>
        <dbReference type="EMBL" id="MBK3515882.1"/>
    </source>
</evidence>
<dbReference type="SUPFAM" id="SSF48695">
    <property type="entry name" value="Multiheme cytochromes"/>
    <property type="match status" value="1"/>
</dbReference>
<organism evidence="2 3">
    <name type="scientific">Carboxylicivirga marina</name>
    <dbReference type="NCBI Taxonomy" id="2800988"/>
    <lineage>
        <taxon>Bacteria</taxon>
        <taxon>Pseudomonadati</taxon>
        <taxon>Bacteroidota</taxon>
        <taxon>Bacteroidia</taxon>
        <taxon>Marinilabiliales</taxon>
        <taxon>Marinilabiliaceae</taxon>
        <taxon>Carboxylicivirga</taxon>
    </lineage>
</organism>
<dbReference type="InterPro" id="IPR036280">
    <property type="entry name" value="Multihaem_cyt_sf"/>
</dbReference>
<dbReference type="Pfam" id="PF09699">
    <property type="entry name" value="Paired_CXXCH_1"/>
    <property type="match status" value="3"/>
</dbReference>
<keyword evidence="3" id="KW-1185">Reference proteome</keyword>
<evidence type="ECO:0000259" key="1">
    <source>
        <dbReference type="Pfam" id="PF09699"/>
    </source>
</evidence>
<name>A0ABS1HDZ2_9BACT</name>
<feature type="domain" description="Doubled CXXCH motif" evidence="1">
    <location>
        <begin position="69"/>
        <end position="104"/>
    </location>
</feature>
<protein>
    <recommendedName>
        <fullName evidence="1">Doubled CXXCH motif domain-containing protein</fullName>
    </recommendedName>
</protein>
<feature type="domain" description="Doubled CXXCH motif" evidence="1">
    <location>
        <begin position="158"/>
        <end position="180"/>
    </location>
</feature>
<comment type="caution">
    <text evidence="2">The sequence shown here is derived from an EMBL/GenBank/DDBJ whole genome shotgun (WGS) entry which is preliminary data.</text>
</comment>
<evidence type="ECO:0000313" key="3">
    <source>
        <dbReference type="Proteomes" id="UP000605676"/>
    </source>
</evidence>
<sequence>MLRLTFIILCIFCVVGCSTEKHYKTLSFFFDGVPKPGSQGQGEKVIRDFSYNESVLAAARERHNQIIQHAPYQERSCDICHIPQSMGDLRQEMPGLCYQCHEDFNDRYKYIHGPVSAGYCTSCHHAHNSRNSNLLLREGQLLCYHCHEQKMVMNNEVHADIGNYNCTECHNPHGGEDPFMFH</sequence>
<feature type="domain" description="Doubled CXXCH motif" evidence="1">
    <location>
        <begin position="112"/>
        <end position="151"/>
    </location>
</feature>
<dbReference type="InterPro" id="IPR010177">
    <property type="entry name" value="Paired_CXXCH_1"/>
</dbReference>
<gene>
    <name evidence="2" type="ORF">JIV24_00920</name>
</gene>
<proteinExistence type="predicted"/>
<dbReference type="Gene3D" id="3.90.10.10">
    <property type="entry name" value="Cytochrome C3"/>
    <property type="match status" value="1"/>
</dbReference>